<protein>
    <submittedName>
        <fullName evidence="1">CASP-like protein</fullName>
    </submittedName>
</protein>
<accession>A0ACC1Z233</accession>
<comment type="caution">
    <text evidence="1">The sequence shown here is derived from an EMBL/GenBank/DDBJ whole genome shotgun (WGS) entry which is preliminary data.</text>
</comment>
<proteinExistence type="predicted"/>
<sequence>MAPDTAAVKSSSSSPRRKSFFMAQIMLRILAIAFSLAAISVMVTSTQLVVVFGITFRASYSDTSALRFLLGVDISACILSALSLTFVCFLSRSESHLRKYFLLFLHDMVTMVLLISGCAAATAIGFVSKYGELKVGWAAVCGTVPKFCNRSTISLVLSYLAFFSYLGLSMMSASKLMSRATE</sequence>
<evidence type="ECO:0000313" key="1">
    <source>
        <dbReference type="EMBL" id="KAJ4729523.1"/>
    </source>
</evidence>
<organism evidence="1 2">
    <name type="scientific">Melia azedarach</name>
    <name type="common">Chinaberry tree</name>
    <dbReference type="NCBI Taxonomy" id="155640"/>
    <lineage>
        <taxon>Eukaryota</taxon>
        <taxon>Viridiplantae</taxon>
        <taxon>Streptophyta</taxon>
        <taxon>Embryophyta</taxon>
        <taxon>Tracheophyta</taxon>
        <taxon>Spermatophyta</taxon>
        <taxon>Magnoliopsida</taxon>
        <taxon>eudicotyledons</taxon>
        <taxon>Gunneridae</taxon>
        <taxon>Pentapetalae</taxon>
        <taxon>rosids</taxon>
        <taxon>malvids</taxon>
        <taxon>Sapindales</taxon>
        <taxon>Meliaceae</taxon>
        <taxon>Melia</taxon>
    </lineage>
</organism>
<evidence type="ECO:0000313" key="2">
    <source>
        <dbReference type="Proteomes" id="UP001164539"/>
    </source>
</evidence>
<keyword evidence="2" id="KW-1185">Reference proteome</keyword>
<reference evidence="1 2" key="1">
    <citation type="journal article" date="2023" name="Science">
        <title>Complex scaffold remodeling in plant triterpene biosynthesis.</title>
        <authorList>
            <person name="De La Pena R."/>
            <person name="Hodgson H."/>
            <person name="Liu J.C."/>
            <person name="Stephenson M.J."/>
            <person name="Martin A.C."/>
            <person name="Owen C."/>
            <person name="Harkess A."/>
            <person name="Leebens-Mack J."/>
            <person name="Jimenez L.E."/>
            <person name="Osbourn A."/>
            <person name="Sattely E.S."/>
        </authorList>
    </citation>
    <scope>NUCLEOTIDE SEQUENCE [LARGE SCALE GENOMIC DNA]</scope>
    <source>
        <strain evidence="2">cv. JPN11</strain>
        <tissue evidence="1">Leaf</tissue>
    </source>
</reference>
<dbReference type="EMBL" id="CM051394">
    <property type="protein sequence ID" value="KAJ4729523.1"/>
    <property type="molecule type" value="Genomic_DNA"/>
</dbReference>
<gene>
    <name evidence="1" type="ORF">OWV82_002294</name>
</gene>
<dbReference type="Proteomes" id="UP001164539">
    <property type="component" value="Chromosome 1"/>
</dbReference>
<name>A0ACC1Z233_MELAZ</name>